<dbReference type="PANTHER" id="PTHR33731:SF17">
    <property type="entry name" value="ORGAN-SPECIFIC PROTEIN P4-LIKE"/>
    <property type="match status" value="1"/>
</dbReference>
<proteinExistence type="predicted"/>
<organism evidence="2 3">
    <name type="scientific">Jatropha curcas</name>
    <name type="common">Barbados nut</name>
    <dbReference type="NCBI Taxonomy" id="180498"/>
    <lineage>
        <taxon>Eukaryota</taxon>
        <taxon>Viridiplantae</taxon>
        <taxon>Streptophyta</taxon>
        <taxon>Embryophyta</taxon>
        <taxon>Tracheophyta</taxon>
        <taxon>Spermatophyta</taxon>
        <taxon>Magnoliopsida</taxon>
        <taxon>eudicotyledons</taxon>
        <taxon>Gunneridae</taxon>
        <taxon>Pentapetalae</taxon>
        <taxon>rosids</taxon>
        <taxon>fabids</taxon>
        <taxon>Malpighiales</taxon>
        <taxon>Euphorbiaceae</taxon>
        <taxon>Crotonoideae</taxon>
        <taxon>Jatropheae</taxon>
        <taxon>Jatropha</taxon>
    </lineage>
</organism>
<evidence type="ECO:0008006" key="4">
    <source>
        <dbReference type="Google" id="ProtNLM"/>
    </source>
</evidence>
<keyword evidence="1" id="KW-0732">Signal</keyword>
<sequence>MKLTTAFFLLVFLFSFVIELSYARKVPEEYWKSIMKEQPIPKAIGDLFIEEDSGGNNSNYEMDHFAKDFDTKAIAVIYHSHGKSKEDEDSDAKKQERSFVVVEPEIEISKH</sequence>
<evidence type="ECO:0000313" key="2">
    <source>
        <dbReference type="EMBL" id="KDP46237.1"/>
    </source>
</evidence>
<dbReference type="InterPro" id="IPR024489">
    <property type="entry name" value="Organ_specific_prot"/>
</dbReference>
<keyword evidence="3" id="KW-1185">Reference proteome</keyword>
<dbReference type="EMBL" id="KK914219">
    <property type="protein sequence ID" value="KDP46237.1"/>
    <property type="molecule type" value="Genomic_DNA"/>
</dbReference>
<reference evidence="2 3" key="1">
    <citation type="journal article" date="2014" name="PLoS ONE">
        <title>Global Analysis of Gene Expression Profiles in Physic Nut (Jatropha curcas L.) Seedlings Exposed to Salt Stress.</title>
        <authorList>
            <person name="Zhang L."/>
            <person name="Zhang C."/>
            <person name="Wu P."/>
            <person name="Chen Y."/>
            <person name="Li M."/>
            <person name="Jiang H."/>
            <person name="Wu G."/>
        </authorList>
    </citation>
    <scope>NUCLEOTIDE SEQUENCE [LARGE SCALE GENOMIC DNA]</scope>
    <source>
        <strain evidence="3">cv. GZQX0401</strain>
        <tissue evidence="2">Young leaves</tissue>
    </source>
</reference>
<accession>A0A067LCZ5</accession>
<gene>
    <name evidence="2" type="ORF">JCGZ_10077</name>
</gene>
<dbReference type="PANTHER" id="PTHR33731">
    <property type="entry name" value="PROTEIN, PUTATIVE-RELATED"/>
    <property type="match status" value="1"/>
</dbReference>
<dbReference type="OrthoDB" id="1734141at2759"/>
<evidence type="ECO:0000256" key="1">
    <source>
        <dbReference type="SAM" id="SignalP"/>
    </source>
</evidence>
<protein>
    <recommendedName>
        <fullName evidence="4">BURP domain-containing protein</fullName>
    </recommendedName>
</protein>
<feature type="signal peptide" evidence="1">
    <location>
        <begin position="1"/>
        <end position="23"/>
    </location>
</feature>
<feature type="chain" id="PRO_5001643687" description="BURP domain-containing protein" evidence="1">
    <location>
        <begin position="24"/>
        <end position="111"/>
    </location>
</feature>
<name>A0A067LCZ5_JATCU</name>
<dbReference type="Pfam" id="PF10950">
    <property type="entry name" value="Organ_specific"/>
    <property type="match status" value="1"/>
</dbReference>
<dbReference type="AlphaFoldDB" id="A0A067LCZ5"/>
<dbReference type="STRING" id="180498.A0A067LCZ5"/>
<dbReference type="KEGG" id="jcu:105632107"/>
<evidence type="ECO:0000313" key="3">
    <source>
        <dbReference type="Proteomes" id="UP000027138"/>
    </source>
</evidence>
<dbReference type="Proteomes" id="UP000027138">
    <property type="component" value="Unassembled WGS sequence"/>
</dbReference>